<evidence type="ECO:0000256" key="6">
    <source>
        <dbReference type="ARBA" id="ARBA00023717"/>
    </source>
</evidence>
<sequence length="299" mass="31556">MARRLPALLGVVGAGQMGAGIAQVAASSGLQVVLVDRAATQLDRALQGMEASLSRLARKGAVQEDPSDVLGRLQRATDMEALAGADYVVEAVPEVEPLKRQLFQQLDVLLPPHAILASNTSSISITRLAAATQRPERVVGLHFMNPVPLMGLIELVRGMATSDETFEASQRLAAHLGKTTCVSQDRPGFIVNRILMPMINEAFFALMEGVGSAHDIDTGMKLGTNQPMGPLALADLIGLDTCLAVMRELHGGLGESKYRPCPLLVQYVDAGWLGKKSGRGVYSYSRSPSGSSGSGAQAA</sequence>
<evidence type="ECO:0000256" key="9">
    <source>
        <dbReference type="PIRSR" id="PIRSR000105-3"/>
    </source>
</evidence>
<feature type="binding site" evidence="8">
    <location>
        <position position="99"/>
    </location>
    <ligand>
        <name>NAD(+)</name>
        <dbReference type="ChEBI" id="CHEBI:57540"/>
    </ligand>
</feature>
<feature type="binding site" evidence="8">
    <location>
        <position position="121"/>
    </location>
    <ligand>
        <name>NAD(+)</name>
        <dbReference type="ChEBI" id="CHEBI:57540"/>
    </ligand>
</feature>
<feature type="site" description="Important for catalytic activity" evidence="7">
    <location>
        <position position="142"/>
    </location>
</feature>
<dbReference type="AlphaFoldDB" id="A0AAD5DJ67"/>
<dbReference type="Pfam" id="PF00725">
    <property type="entry name" value="3HCDH"/>
    <property type="match status" value="1"/>
</dbReference>
<dbReference type="Gene3D" id="1.10.1040.10">
    <property type="entry name" value="N-(1-d-carboxylethyl)-l-norvaline Dehydrogenase, domain 2"/>
    <property type="match status" value="1"/>
</dbReference>
<feature type="binding site" evidence="9">
    <location>
        <position position="121"/>
    </location>
    <ligand>
        <name>CoA</name>
        <dbReference type="ChEBI" id="CHEBI:57287"/>
    </ligand>
</feature>
<gene>
    <name evidence="12" type="ORF">COHA_009028</name>
</gene>
<dbReference type="EMBL" id="JADXDR010000162">
    <property type="protein sequence ID" value="KAI7837151.1"/>
    <property type="molecule type" value="Genomic_DNA"/>
</dbReference>
<feature type="binding site" evidence="9">
    <location>
        <position position="52"/>
    </location>
    <ligand>
        <name>CoA</name>
        <dbReference type="ChEBI" id="CHEBI:57287"/>
    </ligand>
</feature>
<dbReference type="Gene3D" id="3.40.50.720">
    <property type="entry name" value="NAD(P)-binding Rossmann-like Domain"/>
    <property type="match status" value="1"/>
</dbReference>
<dbReference type="FunFam" id="3.40.50.720:FF:000009">
    <property type="entry name" value="Fatty oxidation complex, alpha subunit"/>
    <property type="match status" value="1"/>
</dbReference>
<evidence type="ECO:0000256" key="2">
    <source>
        <dbReference type="ARBA" id="ARBA00007005"/>
    </source>
</evidence>
<dbReference type="InterPro" id="IPR008927">
    <property type="entry name" value="6-PGluconate_DH-like_C_sf"/>
</dbReference>
<accession>A0AAD5DJ67</accession>
<evidence type="ECO:0000313" key="13">
    <source>
        <dbReference type="Proteomes" id="UP001205105"/>
    </source>
</evidence>
<feature type="binding site" evidence="8">
    <location>
        <position position="36"/>
    </location>
    <ligand>
        <name>NAD(+)</name>
        <dbReference type="ChEBI" id="CHEBI:57540"/>
    </ligand>
</feature>
<proteinExistence type="inferred from homology"/>
<evidence type="ECO:0000256" key="1">
    <source>
        <dbReference type="ARBA" id="ARBA00005005"/>
    </source>
</evidence>
<dbReference type="InterPro" id="IPR022694">
    <property type="entry name" value="3-OHacyl-CoA_DH"/>
</dbReference>
<feature type="binding site" evidence="8">
    <location>
        <begin position="13"/>
        <end position="18"/>
    </location>
    <ligand>
        <name>NAD(+)</name>
        <dbReference type="ChEBI" id="CHEBI:57540"/>
    </ligand>
</feature>
<dbReference type="GO" id="GO:0006631">
    <property type="term" value="P:fatty acid metabolic process"/>
    <property type="evidence" value="ECO:0007669"/>
    <property type="project" value="InterPro"/>
</dbReference>
<evidence type="ECO:0000259" key="11">
    <source>
        <dbReference type="Pfam" id="PF02737"/>
    </source>
</evidence>
<dbReference type="InterPro" id="IPR006180">
    <property type="entry name" value="3-OHacyl-CoA_DH_CS"/>
</dbReference>
<dbReference type="InterPro" id="IPR006108">
    <property type="entry name" value="3HC_DH_C"/>
</dbReference>
<comment type="similarity">
    <text evidence="2">In the central section; belongs to the 3-hydroxyacyl-CoA dehydrogenase family.</text>
</comment>
<dbReference type="PROSITE" id="PS00067">
    <property type="entry name" value="3HCDH"/>
    <property type="match status" value="1"/>
</dbReference>
<dbReference type="InterPro" id="IPR013328">
    <property type="entry name" value="6PGD_dom2"/>
</dbReference>
<comment type="catalytic activity">
    <reaction evidence="6">
        <text>a 4-saturated-(3S)-3-hydroxyacyl-CoA = a (3E)-enoyl-CoA + H2O</text>
        <dbReference type="Rhea" id="RHEA:20724"/>
        <dbReference type="ChEBI" id="CHEBI:15377"/>
        <dbReference type="ChEBI" id="CHEBI:58521"/>
        <dbReference type="ChEBI" id="CHEBI:137480"/>
        <dbReference type="EC" id="4.2.1.17"/>
    </reaction>
</comment>
<evidence type="ECO:0000256" key="4">
    <source>
        <dbReference type="ARBA" id="ARBA00023002"/>
    </source>
</evidence>
<feature type="domain" description="3-hydroxyacyl-CoA dehydrogenase C-terminal" evidence="10">
    <location>
        <begin position="188"/>
        <end position="284"/>
    </location>
</feature>
<organism evidence="12 13">
    <name type="scientific">Chlorella ohadii</name>
    <dbReference type="NCBI Taxonomy" id="2649997"/>
    <lineage>
        <taxon>Eukaryota</taxon>
        <taxon>Viridiplantae</taxon>
        <taxon>Chlorophyta</taxon>
        <taxon>core chlorophytes</taxon>
        <taxon>Trebouxiophyceae</taxon>
        <taxon>Chlorellales</taxon>
        <taxon>Chlorellaceae</taxon>
        <taxon>Chlorella clade</taxon>
        <taxon>Chlorella</taxon>
    </lineage>
</organism>
<dbReference type="SUPFAM" id="SSF48179">
    <property type="entry name" value="6-phosphogluconate dehydrogenase C-terminal domain-like"/>
    <property type="match status" value="1"/>
</dbReference>
<evidence type="ECO:0000256" key="3">
    <source>
        <dbReference type="ARBA" id="ARBA00009463"/>
    </source>
</evidence>
<dbReference type="GO" id="GO:0016616">
    <property type="term" value="F:oxidoreductase activity, acting on the CH-OH group of donors, NAD or NADP as acceptor"/>
    <property type="evidence" value="ECO:0007669"/>
    <property type="project" value="InterPro"/>
</dbReference>
<dbReference type="PIRSF" id="PIRSF000105">
    <property type="entry name" value="HCDH"/>
    <property type="match status" value="1"/>
</dbReference>
<dbReference type="PANTHER" id="PTHR48075">
    <property type="entry name" value="3-HYDROXYACYL-COA DEHYDROGENASE FAMILY PROTEIN"/>
    <property type="match status" value="1"/>
</dbReference>
<comment type="pathway">
    <text evidence="1">Lipid metabolism; fatty acid beta-oxidation.</text>
</comment>
<evidence type="ECO:0000256" key="8">
    <source>
        <dbReference type="PIRSR" id="PIRSR000105-2"/>
    </source>
</evidence>
<comment type="similarity">
    <text evidence="3">Belongs to the 3-hydroxyacyl-CoA dehydrogenase family.</text>
</comment>
<dbReference type="InterPro" id="IPR006176">
    <property type="entry name" value="3-OHacyl-CoA_DH_NAD-bd"/>
</dbReference>
<reference evidence="12" key="1">
    <citation type="submission" date="2020-11" db="EMBL/GenBank/DDBJ databases">
        <title>Chlorella ohadii genome sequencing and assembly.</title>
        <authorList>
            <person name="Murik O."/>
            <person name="Treves H."/>
            <person name="Kedem I."/>
            <person name="Shotland Y."/>
            <person name="Kaplan A."/>
        </authorList>
    </citation>
    <scope>NUCLEOTIDE SEQUENCE</scope>
    <source>
        <strain evidence="12">1</strain>
    </source>
</reference>
<comment type="caution">
    <text evidence="12">The sequence shown here is derived from an EMBL/GenBank/DDBJ whole genome shotgun (WGS) entry which is preliminary data.</text>
</comment>
<evidence type="ECO:0000313" key="12">
    <source>
        <dbReference type="EMBL" id="KAI7837151.1"/>
    </source>
</evidence>
<dbReference type="InterPro" id="IPR036291">
    <property type="entry name" value="NAD(P)-bd_dom_sf"/>
</dbReference>
<dbReference type="PANTHER" id="PTHR48075:SF5">
    <property type="entry name" value="3-HYDROXYBUTYRYL-COA DEHYDROGENASE"/>
    <property type="match status" value="1"/>
</dbReference>
<evidence type="ECO:0000259" key="10">
    <source>
        <dbReference type="Pfam" id="PF00725"/>
    </source>
</evidence>
<feature type="binding site" evidence="8">
    <location>
        <position position="145"/>
    </location>
    <ligand>
        <name>NAD(+)</name>
        <dbReference type="ChEBI" id="CHEBI:57540"/>
    </ligand>
</feature>
<feature type="binding site" evidence="9">
    <location>
        <position position="59"/>
    </location>
    <ligand>
        <name>CoA</name>
        <dbReference type="ChEBI" id="CHEBI:57287"/>
    </ligand>
</feature>
<keyword evidence="13" id="KW-1185">Reference proteome</keyword>
<protein>
    <recommendedName>
        <fullName evidence="14">3-hydroxybutyryl-CoA dehydrogenase</fullName>
    </recommendedName>
</protein>
<keyword evidence="8" id="KW-0520">NAD</keyword>
<comment type="catalytic activity">
    <reaction evidence="5">
        <text>a (3S)-3-hydroxyacyl-CoA = a (2E)-enoyl-CoA + H2O</text>
        <dbReference type="Rhea" id="RHEA:16105"/>
        <dbReference type="ChEBI" id="CHEBI:15377"/>
        <dbReference type="ChEBI" id="CHEBI:57318"/>
        <dbReference type="ChEBI" id="CHEBI:58856"/>
        <dbReference type="EC" id="4.2.1.17"/>
    </reaction>
</comment>
<evidence type="ECO:0000256" key="5">
    <source>
        <dbReference type="ARBA" id="ARBA00023709"/>
    </source>
</evidence>
<dbReference type="Pfam" id="PF02737">
    <property type="entry name" value="3HCDH_N"/>
    <property type="match status" value="1"/>
</dbReference>
<dbReference type="SUPFAM" id="SSF51735">
    <property type="entry name" value="NAD(P)-binding Rossmann-fold domains"/>
    <property type="match status" value="1"/>
</dbReference>
<dbReference type="Proteomes" id="UP001205105">
    <property type="component" value="Unassembled WGS sequence"/>
</dbReference>
<evidence type="ECO:0000256" key="7">
    <source>
        <dbReference type="PIRSR" id="PIRSR000105-1"/>
    </source>
</evidence>
<dbReference type="GO" id="GO:0004300">
    <property type="term" value="F:enoyl-CoA hydratase activity"/>
    <property type="evidence" value="ECO:0007669"/>
    <property type="project" value="UniProtKB-EC"/>
</dbReference>
<dbReference type="GO" id="GO:0070403">
    <property type="term" value="F:NAD+ binding"/>
    <property type="evidence" value="ECO:0007669"/>
    <property type="project" value="InterPro"/>
</dbReference>
<feature type="domain" description="3-hydroxyacyl-CoA dehydrogenase NAD binding" evidence="11">
    <location>
        <begin position="10"/>
        <end position="185"/>
    </location>
</feature>
<feature type="binding site" evidence="8">
    <location>
        <position position="94"/>
    </location>
    <ligand>
        <name>NAD(+)</name>
        <dbReference type="ChEBI" id="CHEBI:57540"/>
    </ligand>
</feature>
<keyword evidence="4" id="KW-0560">Oxidoreductase</keyword>
<feature type="binding site" evidence="8">
    <location>
        <position position="276"/>
    </location>
    <ligand>
        <name>NAD(+)</name>
        <dbReference type="ChEBI" id="CHEBI:57540"/>
    </ligand>
</feature>
<name>A0AAD5DJ67_9CHLO</name>
<evidence type="ECO:0008006" key="14">
    <source>
        <dbReference type="Google" id="ProtNLM"/>
    </source>
</evidence>